<reference evidence="7" key="2">
    <citation type="submission" date="2021-04" db="EMBL/GenBank/DDBJ databases">
        <authorList>
            <person name="Gilroy R."/>
        </authorList>
    </citation>
    <scope>NUCLEOTIDE SEQUENCE</scope>
    <source>
        <strain evidence="7">B5-657</strain>
    </source>
</reference>
<accession>A0A9E2KBC8</accession>
<sequence length="196" mass="21461">MRTSTIRRETAETSICLLLNLDGEGKVATQTGIGFFDHMLTHIGKHSLSDLKIQVKGDLEVDCHHTVEDTGIVLGQAIKEAVGNKEGINRYGHAMIPMDEALIACAIDLSGRPYVAIDTPFTVEKVGTFDTEMVEEFFRAVAVNAGMNLHIEVRRGKNNHHIIEGMCKAFAKALLMAVTFNPRIKGVPSTKGMLEV</sequence>
<comment type="similarity">
    <text evidence="6">Belongs to the imidazoleglycerol-phosphate dehydratase family.</text>
</comment>
<dbReference type="HAMAP" id="MF_00076">
    <property type="entry name" value="HisB"/>
    <property type="match status" value="1"/>
</dbReference>
<dbReference type="InterPro" id="IPR000807">
    <property type="entry name" value="ImidazoleglycerolP_deHydtase"/>
</dbReference>
<dbReference type="Gene3D" id="3.30.230.40">
    <property type="entry name" value="Imidazole glycerol phosphate dehydratase, domain 1"/>
    <property type="match status" value="2"/>
</dbReference>
<dbReference type="InterPro" id="IPR020568">
    <property type="entry name" value="Ribosomal_Su5_D2-typ_SF"/>
</dbReference>
<dbReference type="GO" id="GO:0005737">
    <property type="term" value="C:cytoplasm"/>
    <property type="evidence" value="ECO:0007669"/>
    <property type="project" value="UniProtKB-SubCell"/>
</dbReference>
<dbReference type="EMBL" id="JAHLFQ010000147">
    <property type="protein sequence ID" value="MBU3804414.1"/>
    <property type="molecule type" value="Genomic_DNA"/>
</dbReference>
<evidence type="ECO:0000313" key="7">
    <source>
        <dbReference type="EMBL" id="MBU3804414.1"/>
    </source>
</evidence>
<comment type="catalytic activity">
    <reaction evidence="6">
        <text>D-erythro-1-(imidazol-4-yl)glycerol 3-phosphate = 3-(imidazol-4-yl)-2-oxopropyl phosphate + H2O</text>
        <dbReference type="Rhea" id="RHEA:11040"/>
        <dbReference type="ChEBI" id="CHEBI:15377"/>
        <dbReference type="ChEBI" id="CHEBI:57766"/>
        <dbReference type="ChEBI" id="CHEBI:58278"/>
        <dbReference type="EC" id="4.2.1.19"/>
    </reaction>
</comment>
<evidence type="ECO:0000256" key="4">
    <source>
        <dbReference type="ARBA" id="ARBA00023102"/>
    </source>
</evidence>
<keyword evidence="5 6" id="KW-0456">Lyase</keyword>
<dbReference type="NCBIfam" id="NF002114">
    <property type="entry name" value="PRK00951.2-4"/>
    <property type="match status" value="1"/>
</dbReference>
<comment type="subcellular location">
    <subcellularLocation>
        <location evidence="6">Cytoplasm</location>
    </subcellularLocation>
</comment>
<proteinExistence type="inferred from homology"/>
<dbReference type="Pfam" id="PF00475">
    <property type="entry name" value="IGPD"/>
    <property type="match status" value="1"/>
</dbReference>
<dbReference type="InterPro" id="IPR038494">
    <property type="entry name" value="IGPD_sf"/>
</dbReference>
<comment type="pathway">
    <text evidence="1 6">Amino-acid biosynthesis; L-histidine biosynthesis; L-histidine from 5-phospho-alpha-D-ribose 1-diphosphate: step 6/9.</text>
</comment>
<evidence type="ECO:0000256" key="3">
    <source>
        <dbReference type="ARBA" id="ARBA00022605"/>
    </source>
</evidence>
<evidence type="ECO:0000256" key="6">
    <source>
        <dbReference type="HAMAP-Rule" id="MF_00076"/>
    </source>
</evidence>
<comment type="caution">
    <text evidence="7">The sequence shown here is derived from an EMBL/GenBank/DDBJ whole genome shotgun (WGS) entry which is preliminary data.</text>
</comment>
<dbReference type="SUPFAM" id="SSF54211">
    <property type="entry name" value="Ribosomal protein S5 domain 2-like"/>
    <property type="match status" value="2"/>
</dbReference>
<evidence type="ECO:0000313" key="8">
    <source>
        <dbReference type="Proteomes" id="UP000824229"/>
    </source>
</evidence>
<dbReference type="FunFam" id="3.30.230.40:FF:000003">
    <property type="entry name" value="Imidazoleglycerol-phosphate dehydratase HisB"/>
    <property type="match status" value="1"/>
</dbReference>
<keyword evidence="6" id="KW-0963">Cytoplasm</keyword>
<evidence type="ECO:0000256" key="2">
    <source>
        <dbReference type="ARBA" id="ARBA00016664"/>
    </source>
</evidence>
<keyword evidence="3 6" id="KW-0028">Amino-acid biosynthesis</keyword>
<protein>
    <recommendedName>
        <fullName evidence="2 6">Imidazoleglycerol-phosphate dehydratase</fullName>
        <shortName evidence="6">IGPD</shortName>
        <ecNumber evidence="6">4.2.1.19</ecNumber>
    </recommendedName>
</protein>
<dbReference type="AlphaFoldDB" id="A0A9E2KBC8"/>
<name>A0A9E2KBC8_9FIRM</name>
<dbReference type="InterPro" id="IPR020565">
    <property type="entry name" value="ImidazoleglycerP_deHydtase_CS"/>
</dbReference>
<reference evidence="7" key="1">
    <citation type="journal article" date="2021" name="PeerJ">
        <title>Extensive microbial diversity within the chicken gut microbiome revealed by metagenomics and culture.</title>
        <authorList>
            <person name="Gilroy R."/>
            <person name="Ravi A."/>
            <person name="Getino M."/>
            <person name="Pursley I."/>
            <person name="Horton D.L."/>
            <person name="Alikhan N.F."/>
            <person name="Baker D."/>
            <person name="Gharbi K."/>
            <person name="Hall N."/>
            <person name="Watson M."/>
            <person name="Adriaenssens E.M."/>
            <person name="Foster-Nyarko E."/>
            <person name="Jarju S."/>
            <person name="Secka A."/>
            <person name="Antonio M."/>
            <person name="Oren A."/>
            <person name="Chaudhuri R.R."/>
            <person name="La Ragione R."/>
            <person name="Hildebrand F."/>
            <person name="Pallen M.J."/>
        </authorList>
    </citation>
    <scope>NUCLEOTIDE SEQUENCE</scope>
    <source>
        <strain evidence="7">B5-657</strain>
    </source>
</reference>
<dbReference type="GO" id="GO:0004424">
    <property type="term" value="F:imidazoleglycerol-phosphate dehydratase activity"/>
    <property type="evidence" value="ECO:0007669"/>
    <property type="project" value="UniProtKB-UniRule"/>
</dbReference>
<dbReference type="Proteomes" id="UP000824229">
    <property type="component" value="Unassembled WGS sequence"/>
</dbReference>
<evidence type="ECO:0000256" key="5">
    <source>
        <dbReference type="ARBA" id="ARBA00023239"/>
    </source>
</evidence>
<organism evidence="7 8">
    <name type="scientific">Candidatus Cellulosilyticum pullistercoris</name>
    <dbReference type="NCBI Taxonomy" id="2838521"/>
    <lineage>
        <taxon>Bacteria</taxon>
        <taxon>Bacillati</taxon>
        <taxon>Bacillota</taxon>
        <taxon>Clostridia</taxon>
        <taxon>Lachnospirales</taxon>
        <taxon>Cellulosilyticaceae</taxon>
        <taxon>Cellulosilyticum</taxon>
    </lineage>
</organism>
<dbReference type="NCBIfam" id="NF002111">
    <property type="entry name" value="PRK00951.2-1"/>
    <property type="match status" value="1"/>
</dbReference>
<dbReference type="FunFam" id="3.30.230.40:FF:000001">
    <property type="entry name" value="Imidazoleglycerol-phosphate dehydratase HisB"/>
    <property type="match status" value="1"/>
</dbReference>
<gene>
    <name evidence="6 7" type="primary">hisB</name>
    <name evidence="7" type="ORF">H9872_06630</name>
</gene>
<keyword evidence="4 6" id="KW-0368">Histidine biosynthesis</keyword>
<dbReference type="PANTHER" id="PTHR23133">
    <property type="entry name" value="IMIDAZOLEGLYCEROL-PHOSPHATE DEHYDRATASE HIS7"/>
    <property type="match status" value="1"/>
</dbReference>
<dbReference type="GO" id="GO:0000105">
    <property type="term" value="P:L-histidine biosynthetic process"/>
    <property type="evidence" value="ECO:0007669"/>
    <property type="project" value="UniProtKB-UniRule"/>
</dbReference>
<dbReference type="NCBIfam" id="NF002107">
    <property type="entry name" value="PRK00951.1-2"/>
    <property type="match status" value="1"/>
</dbReference>
<dbReference type="PROSITE" id="PS00954">
    <property type="entry name" value="IGP_DEHYDRATASE_1"/>
    <property type="match status" value="1"/>
</dbReference>
<dbReference type="PANTHER" id="PTHR23133:SF2">
    <property type="entry name" value="IMIDAZOLEGLYCEROL-PHOSPHATE DEHYDRATASE"/>
    <property type="match status" value="1"/>
</dbReference>
<dbReference type="EC" id="4.2.1.19" evidence="6"/>
<evidence type="ECO:0000256" key="1">
    <source>
        <dbReference type="ARBA" id="ARBA00005047"/>
    </source>
</evidence>
<dbReference type="CDD" id="cd07914">
    <property type="entry name" value="IGPD"/>
    <property type="match status" value="1"/>
</dbReference>